<dbReference type="PRINTS" id="PR01736">
    <property type="entry name" value="PHPHTRNFRASE"/>
</dbReference>
<dbReference type="PANTHER" id="PTHR46244">
    <property type="entry name" value="PHOSPHOENOLPYRUVATE-PROTEIN PHOSPHOTRANSFERASE"/>
    <property type="match status" value="1"/>
</dbReference>
<keyword evidence="10" id="KW-0598">Phosphotransferase system</keyword>
<dbReference type="PROSITE" id="PS00742">
    <property type="entry name" value="PEP_ENZYMES_2"/>
    <property type="match status" value="1"/>
</dbReference>
<keyword evidence="12" id="KW-0418">Kinase</keyword>
<dbReference type="InterPro" id="IPR036637">
    <property type="entry name" value="Phosphohistidine_dom_sf"/>
</dbReference>
<keyword evidence="13" id="KW-0460">Magnesium</keyword>
<evidence type="ECO:0000256" key="4">
    <source>
        <dbReference type="ARBA" id="ARBA00007837"/>
    </source>
</evidence>
<dbReference type="PANTHER" id="PTHR46244:SF1">
    <property type="entry name" value="PHOSPHOENOLPYRUVATE-DEPENDENT PHOSPHOTRANSFERASE SYSTEM"/>
    <property type="match status" value="1"/>
</dbReference>
<dbReference type="GO" id="GO:0009401">
    <property type="term" value="P:phosphoenolpyruvate-dependent sugar phosphotransferase system"/>
    <property type="evidence" value="ECO:0007669"/>
    <property type="project" value="UniProtKB-KW"/>
</dbReference>
<dbReference type="SUPFAM" id="SSF52009">
    <property type="entry name" value="Phosphohistidine domain"/>
    <property type="match status" value="1"/>
</dbReference>
<evidence type="ECO:0000256" key="5">
    <source>
        <dbReference type="ARBA" id="ARBA00012232"/>
    </source>
</evidence>
<dbReference type="Gene3D" id="3.20.20.60">
    <property type="entry name" value="Phosphoenolpyruvate-binding domains"/>
    <property type="match status" value="1"/>
</dbReference>
<dbReference type="SUPFAM" id="SSF47831">
    <property type="entry name" value="Enzyme I of the PEP:sugar phosphotransferase system HPr-binding (sub)domain"/>
    <property type="match status" value="1"/>
</dbReference>
<dbReference type="AlphaFoldDB" id="A0A0R2X0H7"/>
<dbReference type="InterPro" id="IPR036618">
    <property type="entry name" value="PtsI_HPr-bd_sf"/>
</dbReference>
<protein>
    <recommendedName>
        <fullName evidence="5">phosphoenolpyruvate--protein phosphotransferase</fullName>
        <ecNumber evidence="5">2.7.3.9</ecNumber>
    </recommendedName>
</protein>
<evidence type="ECO:0000313" key="16">
    <source>
        <dbReference type="Proteomes" id="UP000052138"/>
    </source>
</evidence>
<comment type="caution">
    <text evidence="15">The sequence shown here is derived from an EMBL/GenBank/DDBJ whole genome shotgun (WGS) entry which is preliminary data.</text>
</comment>
<dbReference type="InterPro" id="IPR040442">
    <property type="entry name" value="Pyrv_kinase-like_dom_sf"/>
</dbReference>
<dbReference type="Proteomes" id="UP000052138">
    <property type="component" value="Unassembled WGS sequence"/>
</dbReference>
<evidence type="ECO:0000259" key="14">
    <source>
        <dbReference type="SMART" id="SM00065"/>
    </source>
</evidence>
<keyword evidence="15" id="KW-0670">Pyruvate</keyword>
<dbReference type="EMBL" id="LIDJ01000241">
    <property type="protein sequence ID" value="KRP27748.1"/>
    <property type="molecule type" value="Genomic_DNA"/>
</dbReference>
<organism evidence="15 16">
    <name type="scientific">OM182 bacterium BACL3 MAG-120924-bin41</name>
    <dbReference type="NCBI Taxonomy" id="1655632"/>
    <lineage>
        <taxon>Bacteria</taxon>
        <taxon>Pseudomonadati</taxon>
        <taxon>Pseudomonadota</taxon>
        <taxon>Gammaproteobacteria</taxon>
        <taxon>OMG group</taxon>
        <taxon>OM182 clade</taxon>
    </lineage>
</organism>
<dbReference type="SUPFAM" id="SSF51621">
    <property type="entry name" value="Phosphoenolpyruvate/pyruvate domain"/>
    <property type="match status" value="1"/>
</dbReference>
<comment type="subcellular location">
    <subcellularLocation>
        <location evidence="3">Cytoplasm</location>
    </subcellularLocation>
</comment>
<dbReference type="Gene3D" id="3.30.450.40">
    <property type="match status" value="1"/>
</dbReference>
<keyword evidence="11" id="KW-0479">Metal-binding</keyword>
<dbReference type="InterPro" id="IPR003018">
    <property type="entry name" value="GAF"/>
</dbReference>
<dbReference type="EC" id="2.7.3.9" evidence="5"/>
<evidence type="ECO:0000256" key="8">
    <source>
        <dbReference type="ARBA" id="ARBA00022597"/>
    </source>
</evidence>
<dbReference type="Pfam" id="PF00391">
    <property type="entry name" value="PEP-utilizers"/>
    <property type="match status" value="1"/>
</dbReference>
<evidence type="ECO:0000256" key="2">
    <source>
        <dbReference type="ARBA" id="ARBA00001946"/>
    </source>
</evidence>
<dbReference type="GO" id="GO:0005737">
    <property type="term" value="C:cytoplasm"/>
    <property type="evidence" value="ECO:0007669"/>
    <property type="project" value="UniProtKB-SubCell"/>
</dbReference>
<dbReference type="InterPro" id="IPR008279">
    <property type="entry name" value="PEP-util_enz_mobile_dom"/>
</dbReference>
<gene>
    <name evidence="15" type="ORF">ABS30_07415</name>
</gene>
<comment type="similarity">
    <text evidence="4">Belongs to the PEP-utilizing enzyme family.</text>
</comment>
<feature type="domain" description="GAF" evidence="14">
    <location>
        <begin position="17"/>
        <end position="164"/>
    </location>
</feature>
<dbReference type="InterPro" id="IPR000121">
    <property type="entry name" value="PEP_util_C"/>
</dbReference>
<dbReference type="InterPro" id="IPR006318">
    <property type="entry name" value="PTS_EI-like"/>
</dbReference>
<dbReference type="Pfam" id="PF01590">
    <property type="entry name" value="GAF"/>
    <property type="match status" value="1"/>
</dbReference>
<keyword evidence="7" id="KW-0963">Cytoplasm</keyword>
<dbReference type="InterPro" id="IPR008731">
    <property type="entry name" value="PTS_EIN"/>
</dbReference>
<evidence type="ECO:0000256" key="11">
    <source>
        <dbReference type="ARBA" id="ARBA00022723"/>
    </source>
</evidence>
<comment type="catalytic activity">
    <reaction evidence="1">
        <text>L-histidyl-[protein] + phosphoenolpyruvate = N(pros)-phospho-L-histidyl-[protein] + pyruvate</text>
        <dbReference type="Rhea" id="RHEA:23880"/>
        <dbReference type="Rhea" id="RHEA-COMP:9745"/>
        <dbReference type="Rhea" id="RHEA-COMP:9746"/>
        <dbReference type="ChEBI" id="CHEBI:15361"/>
        <dbReference type="ChEBI" id="CHEBI:29979"/>
        <dbReference type="ChEBI" id="CHEBI:58702"/>
        <dbReference type="ChEBI" id="CHEBI:64837"/>
        <dbReference type="EC" id="2.7.3.9"/>
    </reaction>
</comment>
<dbReference type="NCBIfam" id="TIGR01417">
    <property type="entry name" value="PTS_I_fam"/>
    <property type="match status" value="1"/>
</dbReference>
<dbReference type="InterPro" id="IPR029016">
    <property type="entry name" value="GAF-like_dom_sf"/>
</dbReference>
<evidence type="ECO:0000256" key="1">
    <source>
        <dbReference type="ARBA" id="ARBA00000683"/>
    </source>
</evidence>
<evidence type="ECO:0000256" key="10">
    <source>
        <dbReference type="ARBA" id="ARBA00022683"/>
    </source>
</evidence>
<dbReference type="InterPro" id="IPR015813">
    <property type="entry name" value="Pyrv/PenolPyrv_kinase-like_dom"/>
</dbReference>
<dbReference type="GO" id="GO:0008965">
    <property type="term" value="F:phosphoenolpyruvate-protein phosphotransferase activity"/>
    <property type="evidence" value="ECO:0007669"/>
    <property type="project" value="UniProtKB-EC"/>
</dbReference>
<proteinExistence type="inferred from homology"/>
<dbReference type="NCBIfam" id="NF008283">
    <property type="entry name" value="PRK11061.1"/>
    <property type="match status" value="1"/>
</dbReference>
<evidence type="ECO:0000256" key="9">
    <source>
        <dbReference type="ARBA" id="ARBA00022679"/>
    </source>
</evidence>
<dbReference type="Gene3D" id="3.50.30.10">
    <property type="entry name" value="Phosphohistidine domain"/>
    <property type="match status" value="1"/>
</dbReference>
<keyword evidence="8" id="KW-0762">Sugar transport</keyword>
<dbReference type="SUPFAM" id="SSF55781">
    <property type="entry name" value="GAF domain-like"/>
    <property type="match status" value="1"/>
</dbReference>
<keyword evidence="9 15" id="KW-0808">Transferase</keyword>
<comment type="cofactor">
    <cofactor evidence="2">
        <name>Mg(2+)</name>
        <dbReference type="ChEBI" id="CHEBI:18420"/>
    </cofactor>
</comment>
<keyword evidence="6" id="KW-0813">Transport</keyword>
<dbReference type="GO" id="GO:0046872">
    <property type="term" value="F:metal ion binding"/>
    <property type="evidence" value="ECO:0007669"/>
    <property type="project" value="UniProtKB-KW"/>
</dbReference>
<evidence type="ECO:0000256" key="12">
    <source>
        <dbReference type="ARBA" id="ARBA00022777"/>
    </source>
</evidence>
<evidence type="ECO:0000256" key="13">
    <source>
        <dbReference type="ARBA" id="ARBA00022842"/>
    </source>
</evidence>
<dbReference type="GO" id="GO:0016301">
    <property type="term" value="F:kinase activity"/>
    <property type="evidence" value="ECO:0007669"/>
    <property type="project" value="UniProtKB-KW"/>
</dbReference>
<dbReference type="Pfam" id="PF05524">
    <property type="entry name" value="PEP-utilisers_N"/>
    <property type="match status" value="1"/>
</dbReference>
<reference evidence="15 16" key="1">
    <citation type="submission" date="2015-10" db="EMBL/GenBank/DDBJ databases">
        <title>Metagenome-Assembled Genomes uncover a global brackish microbiome.</title>
        <authorList>
            <person name="Hugerth L.W."/>
            <person name="Larsson J."/>
            <person name="Alneberg J."/>
            <person name="Lindh M.V."/>
            <person name="Legrand C."/>
            <person name="Pinhassi J."/>
            <person name="Andersson A.F."/>
        </authorList>
    </citation>
    <scope>NUCLEOTIDE SEQUENCE [LARGE SCALE GENOMIC DNA]</scope>
    <source>
        <strain evidence="15">BACL3 MAG-120924-bin41</strain>
    </source>
</reference>
<evidence type="ECO:0000313" key="15">
    <source>
        <dbReference type="EMBL" id="KRP27748.1"/>
    </source>
</evidence>
<accession>A0A0R2X0H7</accession>
<dbReference type="SMART" id="SM00065">
    <property type="entry name" value="GAF"/>
    <property type="match status" value="1"/>
</dbReference>
<dbReference type="InterPro" id="IPR023151">
    <property type="entry name" value="PEP_util_CS"/>
</dbReference>
<dbReference type="Gene3D" id="1.10.274.10">
    <property type="entry name" value="PtsI, HPr-binding domain"/>
    <property type="match status" value="1"/>
</dbReference>
<sequence length="757" mass="83348">MLDQLRSIVQEVNSARDLQSALDIIVTRVRSALNTQVCSVYLLDKDINSHVLMASQGLKAEAVGRVSLQTDEGLVGLVAKYAEPINLSDASKHPSYFYLQDTGEEEFNSFLGVPIIHHRAVLGVLVIQQRESRRFDEGEEAFLITLSAQLSGVIAHAEATGAIQGLSPSGKKTEDTIFPGVSGSSGVAIGRAVVVFPHADLSQIPQRPAKDIEHEVAFFKTCIDAVRRDMNDLYEKIAGHVAEEERQLFNVYARMLDDNALGNEVVARIRQGIWAQGALAYVAGEHVRSFESMSDDYLRERAVDIKDLCSRVLFYLQAREPIEIEYQENTILVSEELTPSMLAEAPKEKLKGLISVKGSGNSHVAILARTMGIPTVMGTVDLPYAQLEGRSLVVDGYRGEVITSPSKALRLRYREIIKEQEQLIAGLEGIKEEPCETSDGHRVQLWVNTGLMSDVMQSLDQGAEGIGLFRTEVPFLLSERFPSEQEQYEIYREQLEAFSPKIVTMRTLDIGGDKSLPYFPIEEANPFLGWRGIRVTLDHPEIFMAQIRAMLRASVGLDNLQIMLPMISNVNEVSMAQQLIKKAYRELVQEGVEVVYPPVGVMIELPAAVYQTSVLAKMVDFVSVGSNDLTQYLLAVDRNNPRVASLYSAFHPAVIAALQQVVTLAKAEGKPVSICGEMAGDPGAAVLLIAMGYDVLSMNASTLLKVKSVIRSVSMDVAKDLLEQVAELDDAQTIRSAVDMALYNAGVDRLLRSSRTH</sequence>
<dbReference type="InterPro" id="IPR050499">
    <property type="entry name" value="PEP-utilizing_PTS_enzyme"/>
</dbReference>
<dbReference type="Pfam" id="PF02896">
    <property type="entry name" value="PEP-utilizers_C"/>
    <property type="match status" value="1"/>
</dbReference>
<evidence type="ECO:0000256" key="6">
    <source>
        <dbReference type="ARBA" id="ARBA00022448"/>
    </source>
</evidence>
<name>A0A0R2X0H7_9GAMM</name>
<evidence type="ECO:0000256" key="3">
    <source>
        <dbReference type="ARBA" id="ARBA00004496"/>
    </source>
</evidence>
<evidence type="ECO:0000256" key="7">
    <source>
        <dbReference type="ARBA" id="ARBA00022490"/>
    </source>
</evidence>